<dbReference type="PANTHER" id="PTHR43592:SF15">
    <property type="entry name" value="CAAX AMINO TERMINAL PROTEASE FAMILY PROTEIN"/>
    <property type="match status" value="1"/>
</dbReference>
<keyword evidence="1" id="KW-0812">Transmembrane</keyword>
<feature type="transmembrane region" description="Helical" evidence="1">
    <location>
        <begin position="283"/>
        <end position="301"/>
    </location>
</feature>
<dbReference type="GO" id="GO:0004175">
    <property type="term" value="F:endopeptidase activity"/>
    <property type="evidence" value="ECO:0007669"/>
    <property type="project" value="UniProtKB-ARBA"/>
</dbReference>
<name>A0A974WJR6_9BACT</name>
<dbReference type="PANTHER" id="PTHR43592">
    <property type="entry name" value="CAAX AMINO TERMINAL PROTEASE"/>
    <property type="match status" value="1"/>
</dbReference>
<feature type="transmembrane region" description="Helical" evidence="1">
    <location>
        <begin position="205"/>
        <end position="227"/>
    </location>
</feature>
<protein>
    <submittedName>
        <fullName evidence="3">CPBP family intramembrane metalloprotease</fullName>
    </submittedName>
</protein>
<keyword evidence="1" id="KW-1133">Transmembrane helix</keyword>
<evidence type="ECO:0000313" key="4">
    <source>
        <dbReference type="Proteomes" id="UP000662783"/>
    </source>
</evidence>
<feature type="transmembrane region" description="Helical" evidence="1">
    <location>
        <begin position="69"/>
        <end position="90"/>
    </location>
</feature>
<keyword evidence="1" id="KW-0472">Membrane</keyword>
<feature type="transmembrane region" description="Helical" evidence="1">
    <location>
        <begin position="247"/>
        <end position="271"/>
    </location>
</feature>
<keyword evidence="4" id="KW-1185">Reference proteome</keyword>
<keyword evidence="3" id="KW-0482">Metalloprotease</keyword>
<reference evidence="3" key="1">
    <citation type="submission" date="2021-02" db="EMBL/GenBank/DDBJ databases">
        <title>Fulvivirga sp. S481 isolated from sea water.</title>
        <authorList>
            <person name="Bae S.S."/>
            <person name="Baek K."/>
        </authorList>
    </citation>
    <scope>NUCLEOTIDE SEQUENCE</scope>
    <source>
        <strain evidence="3">S481</strain>
    </source>
</reference>
<proteinExistence type="predicted"/>
<evidence type="ECO:0000256" key="1">
    <source>
        <dbReference type="SAM" id="Phobius"/>
    </source>
</evidence>
<dbReference type="RefSeq" id="WP_205722946.1">
    <property type="nucleotide sequence ID" value="NZ_CP070608.1"/>
</dbReference>
<gene>
    <name evidence="3" type="ORF">JR347_04975</name>
</gene>
<evidence type="ECO:0000313" key="3">
    <source>
        <dbReference type="EMBL" id="QSE98432.1"/>
    </source>
</evidence>
<feature type="transmembrane region" description="Helical" evidence="1">
    <location>
        <begin position="160"/>
        <end position="184"/>
    </location>
</feature>
<dbReference type="AlphaFoldDB" id="A0A974WJR6"/>
<dbReference type="Pfam" id="PF02517">
    <property type="entry name" value="Rce1-like"/>
    <property type="match status" value="1"/>
</dbReference>
<accession>A0A974WJR6</accession>
<dbReference type="KEGG" id="fuv:JR347_04975"/>
<feature type="domain" description="CAAX prenyl protease 2/Lysostaphin resistance protein A-like" evidence="2">
    <location>
        <begin position="171"/>
        <end position="258"/>
    </location>
</feature>
<sequence length="307" mass="34341">MTDLENGISDSNASHSITSAFILLILSIIGFTILGPLIGLVISLPFTDASILELQNSISNPANSPDGKVLLYFLQGGATIGMILLPAIYLKLRESDFMRGLNTRVSDPRGIFLSIFITISFMGVNSFFIEWNSELSFPSWMQGFENWARSLEDQAMEMTIFLTNFSSFGDFAIAFIIIAVFPAFAEEYVFRGLLQNRIYQGTGKIHLAIWVSAILFSCIHMQFFGFIPRMLLGAMFGYLYFWSGNFWVPVVAHFTNNGFTLIMIYLANSGAIDYDIQNTESPTLASVGIFTIITVGLVYYFRKLHSN</sequence>
<dbReference type="GO" id="GO:0080120">
    <property type="term" value="P:CAAX-box protein maturation"/>
    <property type="evidence" value="ECO:0007669"/>
    <property type="project" value="UniProtKB-ARBA"/>
</dbReference>
<evidence type="ECO:0000259" key="2">
    <source>
        <dbReference type="Pfam" id="PF02517"/>
    </source>
</evidence>
<keyword evidence="3" id="KW-0645">Protease</keyword>
<organism evidence="3 4">
    <name type="scientific">Fulvivirga lutea</name>
    <dbReference type="NCBI Taxonomy" id="2810512"/>
    <lineage>
        <taxon>Bacteria</taxon>
        <taxon>Pseudomonadati</taxon>
        <taxon>Bacteroidota</taxon>
        <taxon>Cytophagia</taxon>
        <taxon>Cytophagales</taxon>
        <taxon>Fulvivirgaceae</taxon>
        <taxon>Fulvivirga</taxon>
    </lineage>
</organism>
<dbReference type="EMBL" id="CP070608">
    <property type="protein sequence ID" value="QSE98432.1"/>
    <property type="molecule type" value="Genomic_DNA"/>
</dbReference>
<dbReference type="Proteomes" id="UP000662783">
    <property type="component" value="Chromosome"/>
</dbReference>
<feature type="transmembrane region" description="Helical" evidence="1">
    <location>
        <begin position="21"/>
        <end position="46"/>
    </location>
</feature>
<feature type="transmembrane region" description="Helical" evidence="1">
    <location>
        <begin position="111"/>
        <end position="129"/>
    </location>
</feature>
<keyword evidence="3" id="KW-0378">Hydrolase</keyword>
<dbReference type="InterPro" id="IPR003675">
    <property type="entry name" value="Rce1/LyrA-like_dom"/>
</dbReference>
<dbReference type="GO" id="GO:0008237">
    <property type="term" value="F:metallopeptidase activity"/>
    <property type="evidence" value="ECO:0007669"/>
    <property type="project" value="UniProtKB-KW"/>
</dbReference>